<evidence type="ECO:0000313" key="2">
    <source>
        <dbReference type="EMBL" id="QDE65621.1"/>
    </source>
</evidence>
<organism evidence="2 3">
    <name type="scientific">Myxococcus xanthus</name>
    <dbReference type="NCBI Taxonomy" id="34"/>
    <lineage>
        <taxon>Bacteria</taxon>
        <taxon>Pseudomonadati</taxon>
        <taxon>Myxococcota</taxon>
        <taxon>Myxococcia</taxon>
        <taxon>Myxococcales</taxon>
        <taxon>Cystobacterineae</taxon>
        <taxon>Myxococcaceae</taxon>
        <taxon>Myxococcus</taxon>
    </lineage>
</organism>
<dbReference type="EMBL" id="CP017174">
    <property type="protein sequence ID" value="QDE65621.1"/>
    <property type="molecule type" value="Genomic_DNA"/>
</dbReference>
<dbReference type="Proteomes" id="UP000320179">
    <property type="component" value="Chromosome"/>
</dbReference>
<proteinExistence type="predicted"/>
<accession>A0AAE6FUP1</accession>
<protein>
    <recommendedName>
        <fullName evidence="4">Lipoprotein</fullName>
    </recommendedName>
</protein>
<evidence type="ECO:0008006" key="4">
    <source>
        <dbReference type="Google" id="ProtNLM"/>
    </source>
</evidence>
<feature type="region of interest" description="Disordered" evidence="1">
    <location>
        <begin position="293"/>
        <end position="313"/>
    </location>
</feature>
<dbReference type="InterPro" id="IPR021655">
    <property type="entry name" value="Put_metal-bd"/>
</dbReference>
<dbReference type="Pfam" id="PF11617">
    <property type="entry name" value="Cu-binding_MopE"/>
    <property type="match status" value="3"/>
</dbReference>
<evidence type="ECO:0000313" key="3">
    <source>
        <dbReference type="Proteomes" id="UP000320179"/>
    </source>
</evidence>
<evidence type="ECO:0000256" key="1">
    <source>
        <dbReference type="SAM" id="MobiDB-lite"/>
    </source>
</evidence>
<dbReference type="PROSITE" id="PS51257">
    <property type="entry name" value="PROKAR_LIPOPROTEIN"/>
    <property type="match status" value="1"/>
</dbReference>
<dbReference type="SUPFAM" id="SSF69322">
    <property type="entry name" value="Tricorn protease domain 2"/>
    <property type="match status" value="1"/>
</dbReference>
<name>A0AAE6FUP1_MYXXA</name>
<dbReference type="AlphaFoldDB" id="A0AAE6FUP1"/>
<gene>
    <name evidence="2" type="ORF">BHS09_00570</name>
</gene>
<reference evidence="2 3" key="1">
    <citation type="journal article" date="2019" name="Science">
        <title>Social genes are selection hotspots in kin groups of a soil microbe.</title>
        <authorList>
            <person name="Wielgoss S."/>
            <person name="Wolfensberger R."/>
            <person name="Sun L."/>
            <person name="Fiegna F."/>
            <person name="Velicer G.J."/>
        </authorList>
    </citation>
    <scope>NUCLEOTIDE SEQUENCE [LARGE SCALE GENOMIC DNA]</scope>
    <source>
        <strain evidence="2 3">MC3.5.9c15</strain>
    </source>
</reference>
<sequence>MHPMRQSAILLLPLLLLACKKDSKEPDTKQAAVHVKIGHHPKFSQGCITVEAHGGTGETVLAEFKEPGQFDSNDPVLNVAVFRKADWGRDVEITVRAFEKGCAAEQLVDERKQTFSFASAGRQEWLLEDLHTADEDGDGFVSPGGPMNRGTDCDDRRATAFPGALELCNGLDDNCDGRMETGVANRVWYLDKDRDGFGRNVPGTEACDPPSELHVEVTGDCDDERGDIHPNAVEACNGSDDNCDNRVDELFTEGPGALGTACTEFCSGTYACNDAQTGTVCVGTSPTPLYADADSDGEGEKDSAPAGELCPGAPMPPKMADNTRDCDDADPGTNTQATEVCDGLDNDCDGQVDGQMSCGSLRKVEAPVLAGGNWTTVAVHPDGYPVWVAGLDGKLAVKMNAASAFVSHGGDTTTRCGPAGNTLDWHAAWVNPHNAYLIVVGEDGWIGEHNGGSCSPIQINLTGNSDYFSSVVGVGNPAQVFVVSTLGHLYEWTGAAQRHDSSGRYWGLHALGQDALFAVGSTGKSSPLVPGVNLYIRDTIWGTPAAHNLQGTEGYNGGLRAVWAASPNLIYAVGDGGLVVKGSGQSRDWERVLAPAGPAVNYVSVAVPPGTETAYVIGNEGTTGRLQRLTPFGWAKAPAFTPGGPIVPLRDIAMTSSSNFWIVGDDGHVYHFPEPAPSTQP</sequence>